<evidence type="ECO:0000313" key="11">
    <source>
        <dbReference type="Proteomes" id="UP000801492"/>
    </source>
</evidence>
<keyword evidence="4 8" id="KW-0914">Notch signaling pathway</keyword>
<dbReference type="InterPro" id="IPR042524">
    <property type="entry name" value="Presenilin_C"/>
</dbReference>
<evidence type="ECO:0000256" key="4">
    <source>
        <dbReference type="ARBA" id="ARBA00022976"/>
    </source>
</evidence>
<keyword evidence="5 8" id="KW-1133">Transmembrane helix</keyword>
<keyword evidence="8" id="KW-0378">Hydrolase</keyword>
<dbReference type="FunFam" id="1.10.472.100:FF:000001">
    <property type="entry name" value="Presenilin"/>
    <property type="match status" value="1"/>
</dbReference>
<dbReference type="PANTHER" id="PTHR10202:SF13">
    <property type="entry name" value="PRESENILIN HOMOLOG"/>
    <property type="match status" value="1"/>
</dbReference>
<feature type="transmembrane region" description="Helical" evidence="8">
    <location>
        <begin position="210"/>
        <end position="229"/>
    </location>
</feature>
<evidence type="ECO:0000256" key="7">
    <source>
        <dbReference type="ARBA" id="ARBA00023136"/>
    </source>
</evidence>
<evidence type="ECO:0000256" key="6">
    <source>
        <dbReference type="ARBA" id="ARBA00023034"/>
    </source>
</evidence>
<name>A0A8K0DH11_IGNLU</name>
<feature type="transmembrane region" description="Helical" evidence="8">
    <location>
        <begin position="406"/>
        <end position="427"/>
    </location>
</feature>
<dbReference type="Gene3D" id="1.10.472.100">
    <property type="entry name" value="Presenilin"/>
    <property type="match status" value="1"/>
</dbReference>
<keyword evidence="11" id="KW-1185">Reference proteome</keyword>
<dbReference type="Pfam" id="PF01080">
    <property type="entry name" value="Presenilin"/>
    <property type="match status" value="2"/>
</dbReference>
<feature type="compositionally biased region" description="Acidic residues" evidence="9">
    <location>
        <begin position="1"/>
        <end position="10"/>
    </location>
</feature>
<dbReference type="GO" id="GO:0007219">
    <property type="term" value="P:Notch signaling pathway"/>
    <property type="evidence" value="ECO:0007669"/>
    <property type="project" value="UniProtKB-KW"/>
</dbReference>
<comment type="similarity">
    <text evidence="1 8">Belongs to the peptidase A22A family.</text>
</comment>
<accession>A0A8K0DH11</accession>
<dbReference type="EC" id="3.4.23.-" evidence="8"/>
<dbReference type="InterPro" id="IPR006639">
    <property type="entry name" value="Preselin/SPP"/>
</dbReference>
<dbReference type="GO" id="GO:0055074">
    <property type="term" value="P:calcium ion homeostasis"/>
    <property type="evidence" value="ECO:0007669"/>
    <property type="project" value="TreeGrafter"/>
</dbReference>
<dbReference type="GO" id="GO:0005789">
    <property type="term" value="C:endoplasmic reticulum membrane"/>
    <property type="evidence" value="ECO:0007669"/>
    <property type="project" value="UniProtKB-SubCell"/>
</dbReference>
<dbReference type="InterPro" id="IPR001108">
    <property type="entry name" value="Peptidase_A22A"/>
</dbReference>
<dbReference type="PANTHER" id="PTHR10202">
    <property type="entry name" value="PRESENILIN"/>
    <property type="match status" value="1"/>
</dbReference>
<keyword evidence="6 8" id="KW-0333">Golgi apparatus</keyword>
<organism evidence="10 11">
    <name type="scientific">Ignelater luminosus</name>
    <name type="common">Cucubano</name>
    <name type="synonym">Pyrophorus luminosus</name>
    <dbReference type="NCBI Taxonomy" id="2038154"/>
    <lineage>
        <taxon>Eukaryota</taxon>
        <taxon>Metazoa</taxon>
        <taxon>Ecdysozoa</taxon>
        <taxon>Arthropoda</taxon>
        <taxon>Hexapoda</taxon>
        <taxon>Insecta</taxon>
        <taxon>Pterygota</taxon>
        <taxon>Neoptera</taxon>
        <taxon>Endopterygota</taxon>
        <taxon>Coleoptera</taxon>
        <taxon>Polyphaga</taxon>
        <taxon>Elateriformia</taxon>
        <taxon>Elateroidea</taxon>
        <taxon>Elateridae</taxon>
        <taxon>Agrypninae</taxon>
        <taxon>Pyrophorini</taxon>
        <taxon>Ignelater</taxon>
    </lineage>
</organism>
<feature type="transmembrane region" description="Helical" evidence="8">
    <location>
        <begin position="177"/>
        <end position="198"/>
    </location>
</feature>
<dbReference type="AlphaFoldDB" id="A0A8K0DH11"/>
<dbReference type="GO" id="GO:0000139">
    <property type="term" value="C:Golgi membrane"/>
    <property type="evidence" value="ECO:0007669"/>
    <property type="project" value="UniProtKB-SubCell"/>
</dbReference>
<reference evidence="10" key="1">
    <citation type="submission" date="2019-08" db="EMBL/GenBank/DDBJ databases">
        <title>The genome of the North American firefly Photinus pyralis.</title>
        <authorList>
            <consortium name="Photinus pyralis genome working group"/>
            <person name="Fallon T.R."/>
            <person name="Sander Lower S.E."/>
            <person name="Weng J.-K."/>
        </authorList>
    </citation>
    <scope>NUCLEOTIDE SEQUENCE</scope>
    <source>
        <strain evidence="10">TRF0915ILg1</strain>
        <tissue evidence="10">Whole body</tissue>
    </source>
</reference>
<evidence type="ECO:0000313" key="10">
    <source>
        <dbReference type="EMBL" id="KAF2903111.1"/>
    </source>
</evidence>
<sequence>MSESDTEFELSTENTRLMDGHVATSGGSGDVRNGALENPRKRRSKNLSEQVAYHEGSSASVAEVRVRANAGSNETDIPRSGQDWPDDEEELKYGAKHVIKLFAPVSLCMLVVVATISYVNFYSVKDVYLVYTPFHEKSSDVSTKVWNAVANSLILMAVIVVMTVLLIVLYKYRCYKIIHGWLIVSSLMLLSIFSYLYLEEVLRAYNVPMDYPTLLLLMWNFGVVGMVCIHWQGPLLLQQAYLIFVAALMALVFIKYLPEWTTWAVLAVISIWDLIAVLMPRGPLRILVETAQERNEQIFPALIYSSTYMYTYVATASGSEPEQQYSPQLQTNSAEGENGFTEEWVQNHGTRVSQRQVDMQDVNHTVQRPQPEHSEEERGVKLGLGDFIFYSVLVGKASSYGDWNTTLACFVAILIGLCLTLLLLAIFKKALPALPISITFGLIFYFATKEIVSPFADSLANEQVFI</sequence>
<keyword evidence="3 8" id="KW-0256">Endoplasmic reticulum</keyword>
<dbReference type="SMART" id="SM00730">
    <property type="entry name" value="PSN"/>
    <property type="match status" value="1"/>
</dbReference>
<feature type="region of interest" description="Disordered" evidence="9">
    <location>
        <begin position="1"/>
        <end position="56"/>
    </location>
</feature>
<evidence type="ECO:0000256" key="9">
    <source>
        <dbReference type="SAM" id="MobiDB-lite"/>
    </source>
</evidence>
<comment type="domain">
    <text evidence="8">The PAL motif is required for normal active site conformation.</text>
</comment>
<protein>
    <recommendedName>
        <fullName evidence="8">Presenilin</fullName>
        <ecNumber evidence="8">3.4.23.-</ecNumber>
    </recommendedName>
</protein>
<dbReference type="Proteomes" id="UP000801492">
    <property type="component" value="Unassembled WGS sequence"/>
</dbReference>
<dbReference type="GO" id="GO:0016485">
    <property type="term" value="P:protein processing"/>
    <property type="evidence" value="ECO:0007669"/>
    <property type="project" value="InterPro"/>
</dbReference>
<dbReference type="GO" id="GO:0034205">
    <property type="term" value="P:amyloid-beta formation"/>
    <property type="evidence" value="ECO:0007669"/>
    <property type="project" value="TreeGrafter"/>
</dbReference>
<feature type="transmembrane region" description="Helical" evidence="8">
    <location>
        <begin position="101"/>
        <end position="121"/>
    </location>
</feature>
<dbReference type="EMBL" id="VTPC01001109">
    <property type="protein sequence ID" value="KAF2903111.1"/>
    <property type="molecule type" value="Genomic_DNA"/>
</dbReference>
<dbReference type="PRINTS" id="PR01072">
    <property type="entry name" value="PRESENILIN"/>
</dbReference>
<feature type="transmembrane region" description="Helical" evidence="8">
    <location>
        <begin position="236"/>
        <end position="254"/>
    </location>
</feature>
<feature type="transmembrane region" description="Helical" evidence="8">
    <location>
        <begin position="260"/>
        <end position="279"/>
    </location>
</feature>
<comment type="subunit">
    <text evidence="8">Homodimer.</text>
</comment>
<evidence type="ECO:0000256" key="8">
    <source>
        <dbReference type="RuleBase" id="RU361148"/>
    </source>
</evidence>
<evidence type="ECO:0000256" key="2">
    <source>
        <dbReference type="ARBA" id="ARBA00022692"/>
    </source>
</evidence>
<dbReference type="OrthoDB" id="20287at2759"/>
<feature type="transmembrane region" description="Helical" evidence="8">
    <location>
        <begin position="148"/>
        <end position="170"/>
    </location>
</feature>
<dbReference type="GO" id="GO:0006509">
    <property type="term" value="P:membrane protein ectodomain proteolysis"/>
    <property type="evidence" value="ECO:0007669"/>
    <property type="project" value="TreeGrafter"/>
</dbReference>
<keyword evidence="7 8" id="KW-0472">Membrane</keyword>
<keyword evidence="2 8" id="KW-0812">Transmembrane</keyword>
<dbReference type="GO" id="GO:0070765">
    <property type="term" value="C:gamma-secretase complex"/>
    <property type="evidence" value="ECO:0007669"/>
    <property type="project" value="TreeGrafter"/>
</dbReference>
<comment type="caution">
    <text evidence="10">The sequence shown here is derived from an EMBL/GenBank/DDBJ whole genome shotgun (WGS) entry which is preliminary data.</text>
</comment>
<comment type="function">
    <text evidence="8">Probable subunit of the gamma-secretase complex, an endoprotease complex that catalyzes the intramembrane cleavage of integral membrane proteins such as Notch receptors.</text>
</comment>
<evidence type="ECO:0000256" key="3">
    <source>
        <dbReference type="ARBA" id="ARBA00022824"/>
    </source>
</evidence>
<gene>
    <name evidence="10" type="ORF">ILUMI_03072</name>
</gene>
<keyword evidence="8" id="KW-0645">Protease</keyword>
<evidence type="ECO:0000256" key="5">
    <source>
        <dbReference type="ARBA" id="ARBA00022989"/>
    </source>
</evidence>
<comment type="subcellular location">
    <subcellularLocation>
        <location evidence="8">Endoplasmic reticulum membrane</location>
        <topology evidence="8">Multi-pass membrane protein</topology>
    </subcellularLocation>
    <subcellularLocation>
        <location evidence="8">Golgi apparatus membrane</location>
        <topology evidence="8">Multi-pass membrane protein</topology>
    </subcellularLocation>
</comment>
<feature type="transmembrane region" description="Helical" evidence="8">
    <location>
        <begin position="433"/>
        <end position="452"/>
    </location>
</feature>
<dbReference type="GO" id="GO:0042500">
    <property type="term" value="F:aspartic endopeptidase activity, intramembrane cleaving"/>
    <property type="evidence" value="ECO:0007669"/>
    <property type="project" value="InterPro"/>
</dbReference>
<evidence type="ECO:0000256" key="1">
    <source>
        <dbReference type="ARBA" id="ARBA00008604"/>
    </source>
</evidence>
<proteinExistence type="inferred from homology"/>